<evidence type="ECO:0000313" key="2">
    <source>
        <dbReference type="EMBL" id="TYI24184.1"/>
    </source>
</evidence>
<protein>
    <submittedName>
        <fullName evidence="2">Uncharacterized protein</fullName>
    </submittedName>
</protein>
<reference evidence="2 3" key="1">
    <citation type="submission" date="2019-07" db="EMBL/GenBank/DDBJ databases">
        <title>WGS assembly of Gossypium tomentosum.</title>
        <authorList>
            <person name="Chen Z.J."/>
            <person name="Sreedasyam A."/>
            <person name="Ando A."/>
            <person name="Song Q."/>
            <person name="De L."/>
            <person name="Hulse-Kemp A."/>
            <person name="Ding M."/>
            <person name="Ye W."/>
            <person name="Kirkbride R."/>
            <person name="Jenkins J."/>
            <person name="Plott C."/>
            <person name="Lovell J."/>
            <person name="Lin Y.-M."/>
            <person name="Vaughn R."/>
            <person name="Liu B."/>
            <person name="Li W."/>
            <person name="Simpson S."/>
            <person name="Scheffler B."/>
            <person name="Saski C."/>
            <person name="Grover C."/>
            <person name="Hu G."/>
            <person name="Conover J."/>
            <person name="Carlson J."/>
            <person name="Shu S."/>
            <person name="Boston L."/>
            <person name="Williams M."/>
            <person name="Peterson D."/>
            <person name="Mcgee K."/>
            <person name="Jones D."/>
            <person name="Wendel J."/>
            <person name="Stelly D."/>
            <person name="Grimwood J."/>
            <person name="Schmutz J."/>
        </authorList>
    </citation>
    <scope>NUCLEOTIDE SEQUENCE [LARGE SCALE GENOMIC DNA]</scope>
    <source>
        <strain evidence="2">7179.01</strain>
    </source>
</reference>
<keyword evidence="3" id="KW-1185">Reference proteome</keyword>
<proteinExistence type="predicted"/>
<keyword evidence="1" id="KW-1133">Transmembrane helix</keyword>
<name>A0A5D2QAB6_GOSTO</name>
<feature type="transmembrane region" description="Helical" evidence="1">
    <location>
        <begin position="42"/>
        <end position="62"/>
    </location>
</feature>
<dbReference type="EMBL" id="CM017615">
    <property type="protein sequence ID" value="TYI24184.1"/>
    <property type="molecule type" value="Genomic_DNA"/>
</dbReference>
<dbReference type="Proteomes" id="UP000322667">
    <property type="component" value="Chromosome A06"/>
</dbReference>
<gene>
    <name evidence="2" type="ORF">ES332_A06G216000v1</name>
</gene>
<sequence length="63" mass="7112">MVSLSFSLIFQSPKSTLSRYNEAVGFASFLLWRFMFGIPNTFLGFSDGFLALFIASNVALSYW</sequence>
<evidence type="ECO:0000313" key="3">
    <source>
        <dbReference type="Proteomes" id="UP000322667"/>
    </source>
</evidence>
<accession>A0A5D2QAB6</accession>
<evidence type="ECO:0000256" key="1">
    <source>
        <dbReference type="SAM" id="Phobius"/>
    </source>
</evidence>
<keyword evidence="1" id="KW-0472">Membrane</keyword>
<organism evidence="2 3">
    <name type="scientific">Gossypium tomentosum</name>
    <name type="common">Hawaiian cotton</name>
    <name type="synonym">Gossypium sandvicense</name>
    <dbReference type="NCBI Taxonomy" id="34277"/>
    <lineage>
        <taxon>Eukaryota</taxon>
        <taxon>Viridiplantae</taxon>
        <taxon>Streptophyta</taxon>
        <taxon>Embryophyta</taxon>
        <taxon>Tracheophyta</taxon>
        <taxon>Spermatophyta</taxon>
        <taxon>Magnoliopsida</taxon>
        <taxon>eudicotyledons</taxon>
        <taxon>Gunneridae</taxon>
        <taxon>Pentapetalae</taxon>
        <taxon>rosids</taxon>
        <taxon>malvids</taxon>
        <taxon>Malvales</taxon>
        <taxon>Malvaceae</taxon>
        <taxon>Malvoideae</taxon>
        <taxon>Gossypium</taxon>
    </lineage>
</organism>
<dbReference type="AlphaFoldDB" id="A0A5D2QAB6"/>
<keyword evidence="1" id="KW-0812">Transmembrane</keyword>